<comment type="subcellular location">
    <subcellularLocation>
        <location evidence="1">Bacterial flagellum basal body</location>
    </subcellularLocation>
    <subcellularLocation>
        <location evidence="2">Cell membrane</location>
        <topology evidence="2">Peripheral membrane protein</topology>
    </subcellularLocation>
</comment>
<evidence type="ECO:0000256" key="8">
    <source>
        <dbReference type="ARBA" id="ARBA00023136"/>
    </source>
</evidence>
<dbReference type="PANTHER" id="PTHR30034">
    <property type="entry name" value="FLAGELLAR MOTOR SWITCH PROTEIN FLIM"/>
    <property type="match status" value="1"/>
</dbReference>
<gene>
    <name evidence="12" type="ORF">OQ273_16620</name>
</gene>
<keyword evidence="5" id="KW-1003">Cell membrane</keyword>
<evidence type="ECO:0000256" key="3">
    <source>
        <dbReference type="ARBA" id="ARBA00011049"/>
    </source>
</evidence>
<reference evidence="12" key="1">
    <citation type="submission" date="2022-11" db="EMBL/GenBank/DDBJ databases">
        <title>Draft genome sequence of Hoeflea poritis E7-10 and Hoeflea prorocentri PM5-8, separated from scleractinian coral Porites lutea and marine dinoflagellate.</title>
        <authorList>
            <person name="Zhang G."/>
            <person name="Wei Q."/>
            <person name="Cai L."/>
        </authorList>
    </citation>
    <scope>NUCLEOTIDE SEQUENCE</scope>
    <source>
        <strain evidence="12">PM5-8</strain>
    </source>
</reference>
<feature type="domain" description="Flagellar motor switch protein FliN-like C-terminal" evidence="11">
    <location>
        <begin position="231"/>
        <end position="300"/>
    </location>
</feature>
<evidence type="ECO:0000256" key="4">
    <source>
        <dbReference type="ARBA" id="ARBA00021898"/>
    </source>
</evidence>
<evidence type="ECO:0000313" key="13">
    <source>
        <dbReference type="Proteomes" id="UP001151234"/>
    </source>
</evidence>
<comment type="function">
    <text evidence="10">FliM is one of three proteins (FliG, FliN, FliM) that forms the rotor-mounted switch complex (C ring), located at the base of the basal body. This complex interacts with the CheY and CheZ chemotaxis proteins, in addition to contacting components of the motor that determine the direction of flagellar rotation.</text>
</comment>
<dbReference type="InterPro" id="IPR028976">
    <property type="entry name" value="CheC-like_sf"/>
</dbReference>
<evidence type="ECO:0000313" key="12">
    <source>
        <dbReference type="EMBL" id="MDA5400205.1"/>
    </source>
</evidence>
<keyword evidence="7" id="KW-0283">Flagellar rotation</keyword>
<dbReference type="Gene3D" id="3.40.1550.10">
    <property type="entry name" value="CheC-like"/>
    <property type="match status" value="1"/>
</dbReference>
<dbReference type="GO" id="GO:0009425">
    <property type="term" value="C:bacterial-type flagellum basal body"/>
    <property type="evidence" value="ECO:0007669"/>
    <property type="project" value="UniProtKB-SubCell"/>
</dbReference>
<sequence length="314" mass="34119">MADEAPQTHSGFDRTLLQRMIGQSGDRETLETKCETLAEVAAMSLSLQAAETIGVPIEVEFDAFEIGSKSELTGSFPDHVTVCAAQIGGWTSDITLCGSNIFVIAVMECMLGGSLPDDAKIEPRELSAIELDVATVIFRQLADSVRMGIASPPTDDVVTDGALAELPEPLEDEADPPSIMLRFELTVGPIKAPFCAVIAQRPILKATIVEHKEEKPPMRERPEWATKLTTQVSRSHILLDARIALSEITLGDVARLQIGDVLPFADEGAVRALLSAGDKQLFWCEFGKAGDRYTVRVQEPHKHDQELMRELAAG</sequence>
<keyword evidence="13" id="KW-1185">Reference proteome</keyword>
<dbReference type="Gene3D" id="2.30.330.10">
    <property type="entry name" value="SpoA-like"/>
    <property type="match status" value="1"/>
</dbReference>
<evidence type="ECO:0000256" key="2">
    <source>
        <dbReference type="ARBA" id="ARBA00004202"/>
    </source>
</evidence>
<dbReference type="RefSeq" id="WP_267991630.1">
    <property type="nucleotide sequence ID" value="NZ_JAPJZI010000001.1"/>
</dbReference>
<evidence type="ECO:0000256" key="9">
    <source>
        <dbReference type="ARBA" id="ARBA00023143"/>
    </source>
</evidence>
<dbReference type="InterPro" id="IPR036429">
    <property type="entry name" value="SpoA-like_sf"/>
</dbReference>
<dbReference type="GO" id="GO:0071978">
    <property type="term" value="P:bacterial-type flagellum-dependent swarming motility"/>
    <property type="evidence" value="ECO:0007669"/>
    <property type="project" value="TreeGrafter"/>
</dbReference>
<evidence type="ECO:0000256" key="6">
    <source>
        <dbReference type="ARBA" id="ARBA00022500"/>
    </source>
</evidence>
<keyword evidence="6" id="KW-0145">Chemotaxis</keyword>
<name>A0A9X3UKC1_9HYPH</name>
<dbReference type="GO" id="GO:0050918">
    <property type="term" value="P:positive chemotaxis"/>
    <property type="evidence" value="ECO:0007669"/>
    <property type="project" value="TreeGrafter"/>
</dbReference>
<dbReference type="EMBL" id="JAPJZI010000001">
    <property type="protein sequence ID" value="MDA5400205.1"/>
    <property type="molecule type" value="Genomic_DNA"/>
</dbReference>
<accession>A0A9X3UKC1</accession>
<protein>
    <recommendedName>
        <fullName evidence="4">Flagellar motor switch protein FliM</fullName>
    </recommendedName>
</protein>
<dbReference type="Proteomes" id="UP001151234">
    <property type="component" value="Unassembled WGS sequence"/>
</dbReference>
<dbReference type="InterPro" id="IPR001543">
    <property type="entry name" value="FliN-like_C"/>
</dbReference>
<evidence type="ECO:0000256" key="1">
    <source>
        <dbReference type="ARBA" id="ARBA00004117"/>
    </source>
</evidence>
<evidence type="ECO:0000256" key="7">
    <source>
        <dbReference type="ARBA" id="ARBA00022779"/>
    </source>
</evidence>
<organism evidence="12 13">
    <name type="scientific">Hoeflea prorocentri</name>
    <dbReference type="NCBI Taxonomy" id="1922333"/>
    <lineage>
        <taxon>Bacteria</taxon>
        <taxon>Pseudomonadati</taxon>
        <taxon>Pseudomonadota</taxon>
        <taxon>Alphaproteobacteria</taxon>
        <taxon>Hyphomicrobiales</taxon>
        <taxon>Rhizobiaceae</taxon>
        <taxon>Hoeflea</taxon>
    </lineage>
</organism>
<keyword evidence="12" id="KW-0969">Cilium</keyword>
<keyword evidence="12" id="KW-0966">Cell projection</keyword>
<dbReference type="AlphaFoldDB" id="A0A9X3UKC1"/>
<evidence type="ECO:0000256" key="10">
    <source>
        <dbReference type="ARBA" id="ARBA00025044"/>
    </source>
</evidence>
<evidence type="ECO:0000259" key="11">
    <source>
        <dbReference type="Pfam" id="PF01052"/>
    </source>
</evidence>
<comment type="similarity">
    <text evidence="3">Belongs to the FliM family.</text>
</comment>
<keyword evidence="8" id="KW-0472">Membrane</keyword>
<dbReference type="Pfam" id="PF01052">
    <property type="entry name" value="FliMN_C"/>
    <property type="match status" value="1"/>
</dbReference>
<dbReference type="GO" id="GO:0005886">
    <property type="term" value="C:plasma membrane"/>
    <property type="evidence" value="ECO:0007669"/>
    <property type="project" value="UniProtKB-SubCell"/>
</dbReference>
<comment type="caution">
    <text evidence="12">The sequence shown here is derived from an EMBL/GenBank/DDBJ whole genome shotgun (WGS) entry which is preliminary data.</text>
</comment>
<keyword evidence="9" id="KW-0975">Bacterial flagellum</keyword>
<evidence type="ECO:0000256" key="5">
    <source>
        <dbReference type="ARBA" id="ARBA00022475"/>
    </source>
</evidence>
<dbReference type="PANTHER" id="PTHR30034:SF6">
    <property type="entry name" value="YOP PROTEINS TRANSLOCATION PROTEIN Q"/>
    <property type="match status" value="1"/>
</dbReference>
<keyword evidence="12" id="KW-0282">Flagellum</keyword>
<proteinExistence type="inferred from homology"/>
<dbReference type="SUPFAM" id="SSF101801">
    <property type="entry name" value="Surface presentation of antigens (SPOA)"/>
    <property type="match status" value="1"/>
</dbReference>